<reference evidence="1" key="2">
    <citation type="journal article" date="2019" name="IMA Fungus">
        <title>Genome sequencing and comparison of five Tilletia species to identify candidate genes for the detection of regulated species infecting wheat.</title>
        <authorList>
            <person name="Nguyen H.D.T."/>
            <person name="Sultana T."/>
            <person name="Kesanakurti P."/>
            <person name="Hambleton S."/>
        </authorList>
    </citation>
    <scope>NUCLEOTIDE SEQUENCE</scope>
    <source>
        <strain evidence="1">DAOMC 236416</strain>
    </source>
</reference>
<evidence type="ECO:0000313" key="1">
    <source>
        <dbReference type="EMBL" id="KAE8250379.1"/>
    </source>
</evidence>
<dbReference type="EMBL" id="LWDF02000329">
    <property type="protein sequence ID" value="KAE8250379.1"/>
    <property type="molecule type" value="Genomic_DNA"/>
</dbReference>
<organism evidence="1 2">
    <name type="scientific">Tilletia indica</name>
    <dbReference type="NCBI Taxonomy" id="43049"/>
    <lineage>
        <taxon>Eukaryota</taxon>
        <taxon>Fungi</taxon>
        <taxon>Dikarya</taxon>
        <taxon>Basidiomycota</taxon>
        <taxon>Ustilaginomycotina</taxon>
        <taxon>Exobasidiomycetes</taxon>
        <taxon>Tilletiales</taxon>
        <taxon>Tilletiaceae</taxon>
        <taxon>Tilletia</taxon>
    </lineage>
</organism>
<evidence type="ECO:0000313" key="2">
    <source>
        <dbReference type="Proteomes" id="UP000077521"/>
    </source>
</evidence>
<protein>
    <submittedName>
        <fullName evidence="1">Uncharacterized protein</fullName>
    </submittedName>
</protein>
<keyword evidence="2" id="KW-1185">Reference proteome</keyword>
<dbReference type="Proteomes" id="UP000077521">
    <property type="component" value="Unassembled WGS sequence"/>
</dbReference>
<reference evidence="1" key="1">
    <citation type="submission" date="2016-04" db="EMBL/GenBank/DDBJ databases">
        <authorList>
            <person name="Nguyen H.D."/>
            <person name="Samba Siva P."/>
            <person name="Cullis J."/>
            <person name="Levesque C.A."/>
            <person name="Hambleton S."/>
        </authorList>
    </citation>
    <scope>NUCLEOTIDE SEQUENCE</scope>
    <source>
        <strain evidence="1">DAOMC 236416</strain>
    </source>
</reference>
<gene>
    <name evidence="1" type="ORF">A4X13_0g4774</name>
</gene>
<name>A0A177TBH6_9BASI</name>
<sequence>MGQEQSSMPPIHPPHLEAIRGRIVNIEIWRDAVFRACRRRRLAQYLSRGSEEPHPAWSCSLLEYTYQERVAEFFEWMNEKRWTEDWTAEKEEPIQALLCMDVAIKNGRDDLPTAHERMKEHLAAGNGMMPFSCQYHSGPAWAPFPFGSPRQPDGYEPYGDDARNVSPEPMNTPPSPMAATSEEDWAEQARAMALERAPAQADTGASSSTQNGLNVRVPHPGGSWIVDWRRSETGATVNHVASTLPGTERSVDSVSTPGRSDLERQRLIWREEGSPDGIRMWRRVASEEFEAGPLGEDVGGMDADIAGALVVRERNGDAGGGARDHTGQQDGDERLVEVEKGAIHSEEAIEASAEVVQERKRGWEQM</sequence>
<accession>A0A177TBH6</accession>
<dbReference type="AlphaFoldDB" id="A0A177TBH6"/>
<proteinExistence type="predicted"/>
<comment type="caution">
    <text evidence="1">The sequence shown here is derived from an EMBL/GenBank/DDBJ whole genome shotgun (WGS) entry which is preliminary data.</text>
</comment>